<evidence type="ECO:0000256" key="11">
    <source>
        <dbReference type="ARBA" id="ARBA00022741"/>
    </source>
</evidence>
<evidence type="ECO:0000256" key="15">
    <source>
        <dbReference type="ARBA" id="ARBA00023012"/>
    </source>
</evidence>
<keyword evidence="22" id="KW-1185">Reference proteome</keyword>
<feature type="transmembrane region" description="Helical" evidence="19">
    <location>
        <begin position="130"/>
        <end position="151"/>
    </location>
</feature>
<protein>
    <recommendedName>
        <fullName evidence="5">Oxygen sensor histidine kinase NreB</fullName>
        <ecNumber evidence="4">2.7.13.3</ecNumber>
    </recommendedName>
    <alternativeName>
        <fullName evidence="18">Nitrogen regulation protein B</fullName>
    </alternativeName>
</protein>
<dbReference type="PROSITE" id="PS50109">
    <property type="entry name" value="HIS_KIN"/>
    <property type="match status" value="1"/>
</dbReference>
<dbReference type="GO" id="GO:0046872">
    <property type="term" value="F:metal ion binding"/>
    <property type="evidence" value="ECO:0007669"/>
    <property type="project" value="UniProtKB-KW"/>
</dbReference>
<feature type="transmembrane region" description="Helical" evidence="19">
    <location>
        <begin position="57"/>
        <end position="75"/>
    </location>
</feature>
<dbReference type="InterPro" id="IPR011712">
    <property type="entry name" value="Sig_transdc_His_kin_sub3_dim/P"/>
</dbReference>
<evidence type="ECO:0000256" key="18">
    <source>
        <dbReference type="ARBA" id="ARBA00030800"/>
    </source>
</evidence>
<dbReference type="SUPFAM" id="SSF55874">
    <property type="entry name" value="ATPase domain of HSP90 chaperone/DNA topoisomerase II/histidine kinase"/>
    <property type="match status" value="1"/>
</dbReference>
<sequence length="413" mass="44040">MLADLPVEEPARGVRGDRARGVHAWDRSIRVWDAYFALAWAATLAMLMGAEHPVWPVRAVAAGLLVPLVPWYLLVGRPLLGQNPPDERRALYYLVGALALFLPSGVLAGETRLLAFALIPQCFMTLRTRGALVAVTVVNLLPLAGWALLWRPAAEDFFANALFAVVGLMFSVVIGGWIIRIIEQSWERAELIAELESSRSEVARLSAAHGALAERERLSREIHDTLAQGFTSLLMLVQAVEAELDTDPAQARRHLALMDDTARRNLAEARALVADGAPADLAGASLRDALDRLAARHEAALEVTGPVRPLPASVEVVALRACQEALTNARKHAGTPTRVEVRLGYADGTLTLSVRDDGCGFDPAAVRTGYGLAGLRARAAEAGGTATVRSAPGGGTTVTVRLPVPAAVVSEVP</sequence>
<evidence type="ECO:0000256" key="1">
    <source>
        <dbReference type="ARBA" id="ARBA00000085"/>
    </source>
</evidence>
<keyword evidence="8" id="KW-0597">Phosphoprotein</keyword>
<keyword evidence="12 21" id="KW-0418">Kinase</keyword>
<evidence type="ECO:0000256" key="8">
    <source>
        <dbReference type="ARBA" id="ARBA00022553"/>
    </source>
</evidence>
<dbReference type="PANTHER" id="PTHR24421:SF10">
    <property type="entry name" value="NITRATE_NITRITE SENSOR PROTEIN NARQ"/>
    <property type="match status" value="1"/>
</dbReference>
<comment type="catalytic activity">
    <reaction evidence="1">
        <text>ATP + protein L-histidine = ADP + protein N-phospho-L-histidine.</text>
        <dbReference type="EC" id="2.7.13.3"/>
    </reaction>
</comment>
<keyword evidence="11" id="KW-0547">Nucleotide-binding</keyword>
<dbReference type="InterPro" id="IPR036890">
    <property type="entry name" value="HATPase_C_sf"/>
</dbReference>
<dbReference type="GO" id="GO:0005524">
    <property type="term" value="F:ATP binding"/>
    <property type="evidence" value="ECO:0007669"/>
    <property type="project" value="UniProtKB-KW"/>
</dbReference>
<dbReference type="GO" id="GO:0000155">
    <property type="term" value="F:phosphorelay sensor kinase activity"/>
    <property type="evidence" value="ECO:0007669"/>
    <property type="project" value="InterPro"/>
</dbReference>
<dbReference type="GO" id="GO:0005737">
    <property type="term" value="C:cytoplasm"/>
    <property type="evidence" value="ECO:0007669"/>
    <property type="project" value="UniProtKB-SubCell"/>
</dbReference>
<dbReference type="GO" id="GO:0051539">
    <property type="term" value="F:4 iron, 4 sulfur cluster binding"/>
    <property type="evidence" value="ECO:0007669"/>
    <property type="project" value="UniProtKB-KW"/>
</dbReference>
<keyword evidence="10" id="KW-0479">Metal-binding</keyword>
<dbReference type="Pfam" id="PF07730">
    <property type="entry name" value="HisKA_3"/>
    <property type="match status" value="1"/>
</dbReference>
<comment type="subcellular location">
    <subcellularLocation>
        <location evidence="3">Cytoplasm</location>
    </subcellularLocation>
</comment>
<keyword evidence="19" id="KW-0812">Transmembrane</keyword>
<evidence type="ECO:0000256" key="17">
    <source>
        <dbReference type="ARBA" id="ARBA00024827"/>
    </source>
</evidence>
<dbReference type="Proteomes" id="UP000318103">
    <property type="component" value="Unassembled WGS sequence"/>
</dbReference>
<dbReference type="PRINTS" id="PR00344">
    <property type="entry name" value="BCTRLSENSOR"/>
</dbReference>
<feature type="transmembrane region" description="Helical" evidence="19">
    <location>
        <begin position="157"/>
        <end position="179"/>
    </location>
</feature>
<evidence type="ECO:0000256" key="6">
    <source>
        <dbReference type="ARBA" id="ARBA00022485"/>
    </source>
</evidence>
<dbReference type="InterPro" id="IPR005467">
    <property type="entry name" value="His_kinase_dom"/>
</dbReference>
<keyword evidence="19" id="KW-0472">Membrane</keyword>
<evidence type="ECO:0000256" key="5">
    <source>
        <dbReference type="ARBA" id="ARBA00017322"/>
    </source>
</evidence>
<gene>
    <name evidence="21" type="ORF">FB563_5487</name>
</gene>
<dbReference type="EC" id="2.7.13.3" evidence="4"/>
<dbReference type="InterPro" id="IPR004358">
    <property type="entry name" value="Sig_transdc_His_kin-like_C"/>
</dbReference>
<name>A0A542UMR8_9ACTN</name>
<dbReference type="AlphaFoldDB" id="A0A542UMR8"/>
<comment type="cofactor">
    <cofactor evidence="2">
        <name>[4Fe-4S] cluster</name>
        <dbReference type="ChEBI" id="CHEBI:49883"/>
    </cofactor>
</comment>
<dbReference type="GO" id="GO:0046983">
    <property type="term" value="F:protein dimerization activity"/>
    <property type="evidence" value="ECO:0007669"/>
    <property type="project" value="InterPro"/>
</dbReference>
<evidence type="ECO:0000256" key="19">
    <source>
        <dbReference type="SAM" id="Phobius"/>
    </source>
</evidence>
<evidence type="ECO:0000256" key="9">
    <source>
        <dbReference type="ARBA" id="ARBA00022679"/>
    </source>
</evidence>
<keyword evidence="16" id="KW-0411">Iron-sulfur</keyword>
<evidence type="ECO:0000313" key="21">
    <source>
        <dbReference type="EMBL" id="TQL00390.1"/>
    </source>
</evidence>
<proteinExistence type="predicted"/>
<dbReference type="Gene3D" id="3.30.565.10">
    <property type="entry name" value="Histidine kinase-like ATPase, C-terminal domain"/>
    <property type="match status" value="1"/>
</dbReference>
<evidence type="ECO:0000313" key="22">
    <source>
        <dbReference type="Proteomes" id="UP000318103"/>
    </source>
</evidence>
<feature type="transmembrane region" description="Helical" evidence="19">
    <location>
        <begin position="32"/>
        <end position="50"/>
    </location>
</feature>
<keyword evidence="13" id="KW-0067">ATP-binding</keyword>
<comment type="function">
    <text evidence="17">Member of the two-component regulatory system NreB/NreC involved in the control of dissimilatory nitrate/nitrite reduction in response to oxygen. NreB functions as a direct oxygen sensor histidine kinase which is autophosphorylated, in the absence of oxygen, probably at the conserved histidine residue, and transfers its phosphate group probably to a conserved aspartate residue of NreC. NreB/NreC activates the expression of the nitrate (narGHJI) and nitrite (nir) reductase operons, as well as the putative nitrate transporter gene narT.</text>
</comment>
<evidence type="ECO:0000256" key="14">
    <source>
        <dbReference type="ARBA" id="ARBA00023004"/>
    </source>
</evidence>
<dbReference type="InterPro" id="IPR003594">
    <property type="entry name" value="HATPase_dom"/>
</dbReference>
<dbReference type="Pfam" id="PF02518">
    <property type="entry name" value="HATPase_c"/>
    <property type="match status" value="1"/>
</dbReference>
<dbReference type="PANTHER" id="PTHR24421">
    <property type="entry name" value="NITRATE/NITRITE SENSOR PROTEIN NARX-RELATED"/>
    <property type="match status" value="1"/>
</dbReference>
<dbReference type="GO" id="GO:0016020">
    <property type="term" value="C:membrane"/>
    <property type="evidence" value="ECO:0007669"/>
    <property type="project" value="InterPro"/>
</dbReference>
<evidence type="ECO:0000256" key="10">
    <source>
        <dbReference type="ARBA" id="ARBA00022723"/>
    </source>
</evidence>
<dbReference type="Gene3D" id="1.20.5.1930">
    <property type="match status" value="1"/>
</dbReference>
<dbReference type="EMBL" id="VFNX01000001">
    <property type="protein sequence ID" value="TQL00390.1"/>
    <property type="molecule type" value="Genomic_DNA"/>
</dbReference>
<evidence type="ECO:0000259" key="20">
    <source>
        <dbReference type="PROSITE" id="PS50109"/>
    </source>
</evidence>
<comment type="caution">
    <text evidence="21">The sequence shown here is derived from an EMBL/GenBank/DDBJ whole genome shotgun (WGS) entry which is preliminary data.</text>
</comment>
<evidence type="ECO:0000256" key="16">
    <source>
        <dbReference type="ARBA" id="ARBA00023014"/>
    </source>
</evidence>
<dbReference type="InterPro" id="IPR050482">
    <property type="entry name" value="Sensor_HK_TwoCompSys"/>
</dbReference>
<dbReference type="SMART" id="SM00387">
    <property type="entry name" value="HATPase_c"/>
    <property type="match status" value="1"/>
</dbReference>
<accession>A0A542UMR8</accession>
<keyword evidence="15" id="KW-0902">Two-component regulatory system</keyword>
<evidence type="ECO:0000256" key="12">
    <source>
        <dbReference type="ARBA" id="ARBA00022777"/>
    </source>
</evidence>
<evidence type="ECO:0000256" key="13">
    <source>
        <dbReference type="ARBA" id="ARBA00022840"/>
    </source>
</evidence>
<evidence type="ECO:0000256" key="2">
    <source>
        <dbReference type="ARBA" id="ARBA00001966"/>
    </source>
</evidence>
<evidence type="ECO:0000256" key="4">
    <source>
        <dbReference type="ARBA" id="ARBA00012438"/>
    </source>
</evidence>
<feature type="domain" description="Histidine kinase" evidence="20">
    <location>
        <begin position="324"/>
        <end position="406"/>
    </location>
</feature>
<dbReference type="InterPro" id="IPR017205">
    <property type="entry name" value="Sig_transdc_His_kinase_ChrS"/>
</dbReference>
<keyword evidence="14" id="KW-0408">Iron</keyword>
<evidence type="ECO:0000256" key="7">
    <source>
        <dbReference type="ARBA" id="ARBA00022490"/>
    </source>
</evidence>
<dbReference type="PIRSF" id="PIRSF037434">
    <property type="entry name" value="STHK_ChrS"/>
    <property type="match status" value="1"/>
</dbReference>
<keyword evidence="9" id="KW-0808">Transferase</keyword>
<organism evidence="21 22">
    <name type="scientific">Streptomyces puniciscabiei</name>
    <dbReference type="NCBI Taxonomy" id="164348"/>
    <lineage>
        <taxon>Bacteria</taxon>
        <taxon>Bacillati</taxon>
        <taxon>Actinomycetota</taxon>
        <taxon>Actinomycetes</taxon>
        <taxon>Kitasatosporales</taxon>
        <taxon>Streptomycetaceae</taxon>
        <taxon>Streptomyces</taxon>
    </lineage>
</organism>
<keyword evidence="19" id="KW-1133">Transmembrane helix</keyword>
<keyword evidence="7" id="KW-0963">Cytoplasm</keyword>
<dbReference type="CDD" id="cd16917">
    <property type="entry name" value="HATPase_UhpB-NarQ-NarX-like"/>
    <property type="match status" value="1"/>
</dbReference>
<evidence type="ECO:0000256" key="3">
    <source>
        <dbReference type="ARBA" id="ARBA00004496"/>
    </source>
</evidence>
<feature type="transmembrane region" description="Helical" evidence="19">
    <location>
        <begin position="90"/>
        <end position="109"/>
    </location>
</feature>
<keyword evidence="6" id="KW-0004">4Fe-4S</keyword>
<reference evidence="21 22" key="1">
    <citation type="submission" date="2019-06" db="EMBL/GenBank/DDBJ databases">
        <title>Sequencing the genomes of 1000 actinobacteria strains.</title>
        <authorList>
            <person name="Klenk H.-P."/>
        </authorList>
    </citation>
    <scope>NUCLEOTIDE SEQUENCE [LARGE SCALE GENOMIC DNA]</scope>
    <source>
        <strain evidence="21 22">DSM 41929</strain>
    </source>
</reference>